<dbReference type="InterPro" id="IPR055414">
    <property type="entry name" value="LRR_R13L4/SHOC2-like"/>
</dbReference>
<name>A0AAV0ZGN3_VICFA</name>
<evidence type="ECO:0000313" key="4">
    <source>
        <dbReference type="Proteomes" id="UP001157006"/>
    </source>
</evidence>
<dbReference type="SUPFAM" id="SSF52058">
    <property type="entry name" value="L domain-like"/>
    <property type="match status" value="1"/>
</dbReference>
<dbReference type="AlphaFoldDB" id="A0AAV0ZGN3"/>
<dbReference type="PANTHER" id="PTHR47186:SF57">
    <property type="entry name" value="OS02G0478300 PROTEIN"/>
    <property type="match status" value="1"/>
</dbReference>
<organism evidence="3 4">
    <name type="scientific">Vicia faba</name>
    <name type="common">Broad bean</name>
    <name type="synonym">Faba vulgaris</name>
    <dbReference type="NCBI Taxonomy" id="3906"/>
    <lineage>
        <taxon>Eukaryota</taxon>
        <taxon>Viridiplantae</taxon>
        <taxon>Streptophyta</taxon>
        <taxon>Embryophyta</taxon>
        <taxon>Tracheophyta</taxon>
        <taxon>Spermatophyta</taxon>
        <taxon>Magnoliopsida</taxon>
        <taxon>eudicotyledons</taxon>
        <taxon>Gunneridae</taxon>
        <taxon>Pentapetalae</taxon>
        <taxon>rosids</taxon>
        <taxon>fabids</taxon>
        <taxon>Fabales</taxon>
        <taxon>Fabaceae</taxon>
        <taxon>Papilionoideae</taxon>
        <taxon>50 kb inversion clade</taxon>
        <taxon>NPAAA clade</taxon>
        <taxon>Hologalegina</taxon>
        <taxon>IRL clade</taxon>
        <taxon>Fabeae</taxon>
        <taxon>Vicia</taxon>
    </lineage>
</organism>
<evidence type="ECO:0000256" key="1">
    <source>
        <dbReference type="ARBA" id="ARBA00022737"/>
    </source>
</evidence>
<accession>A0AAV0ZGN3</accession>
<keyword evidence="1" id="KW-0677">Repeat</keyword>
<dbReference type="Gene3D" id="3.80.10.10">
    <property type="entry name" value="Ribonuclease Inhibitor"/>
    <property type="match status" value="1"/>
</dbReference>
<dbReference type="EMBL" id="OX451737">
    <property type="protein sequence ID" value="CAI8596693.1"/>
    <property type="molecule type" value="Genomic_DNA"/>
</dbReference>
<keyword evidence="4" id="KW-1185">Reference proteome</keyword>
<reference evidence="3 4" key="1">
    <citation type="submission" date="2023-01" db="EMBL/GenBank/DDBJ databases">
        <authorList>
            <person name="Kreplak J."/>
        </authorList>
    </citation>
    <scope>NUCLEOTIDE SEQUENCE [LARGE SCALE GENOMIC DNA]</scope>
</reference>
<sequence>MESIESSKVRSLFVFTPKTLPESIVKRIPSKYRLLKVLAIRCAGLLQVPEDLGSLIHLKYISFKDLSPGVLKFSNSIFAMLQNLETLDLTRVRTYTMPKEFCKLTKLRHFLGWKMSLIGLKDGIGDMTSLQTLRGVYLDEDEDEDDNRVVELIQELGKLKQLRELDLSGVRNTYMSALSSSINEMQQLEELRIFGKENNTIITDLHLNSPPPLLRYLRLGGILWKLPEWIPKLQNLVMLQLDYSELMDDAMKLLKSMPNLLSLYICGNAYIGKSLHFEDGSFKNLKELILLGLKPLNNILIDEGALPSLKKLHLSRVPNLKMVPNDFQHLKKLQVLYMKQMTGEFLKSIAPQEGKEHWIFKHATLTEVSAWVTESNTIG</sequence>
<dbReference type="Proteomes" id="UP001157006">
    <property type="component" value="Chromosome 2"/>
</dbReference>
<dbReference type="PANTHER" id="PTHR47186">
    <property type="entry name" value="LEUCINE-RICH REPEAT-CONTAINING PROTEIN 57"/>
    <property type="match status" value="1"/>
</dbReference>
<evidence type="ECO:0000313" key="3">
    <source>
        <dbReference type="EMBL" id="CAI8596693.1"/>
    </source>
</evidence>
<feature type="domain" description="Disease resistance R13L4/SHOC-2-like LRR" evidence="2">
    <location>
        <begin position="8"/>
        <end position="334"/>
    </location>
</feature>
<dbReference type="InterPro" id="IPR032675">
    <property type="entry name" value="LRR_dom_sf"/>
</dbReference>
<proteinExistence type="predicted"/>
<evidence type="ECO:0000259" key="2">
    <source>
        <dbReference type="Pfam" id="PF23598"/>
    </source>
</evidence>
<dbReference type="Pfam" id="PF23598">
    <property type="entry name" value="LRR_14"/>
    <property type="match status" value="1"/>
</dbReference>
<gene>
    <name evidence="3" type="ORF">VFH_II046960</name>
</gene>
<protein>
    <recommendedName>
        <fullName evidence="2">Disease resistance R13L4/SHOC-2-like LRR domain-containing protein</fullName>
    </recommendedName>
</protein>